<dbReference type="PANTHER" id="PTHR16184">
    <property type="entry name" value="ELONGATOR COMPLEX PROTEIN 6"/>
    <property type="match status" value="1"/>
</dbReference>
<dbReference type="InterPro" id="IPR027417">
    <property type="entry name" value="P-loop_NTPase"/>
</dbReference>
<dbReference type="Gene3D" id="3.40.50.300">
    <property type="entry name" value="P-loop containing nucleotide triphosphate hydrolases"/>
    <property type="match status" value="1"/>
</dbReference>
<dbReference type="AlphaFoldDB" id="A0A8J4G213"/>
<dbReference type="Proteomes" id="UP000722791">
    <property type="component" value="Unassembled WGS sequence"/>
</dbReference>
<evidence type="ECO:0000313" key="5">
    <source>
        <dbReference type="EMBL" id="GIL95415.1"/>
    </source>
</evidence>
<dbReference type="Proteomes" id="UP000747110">
    <property type="component" value="Unassembled WGS sequence"/>
</dbReference>
<evidence type="ECO:0000256" key="1">
    <source>
        <dbReference type="ARBA" id="ARBA00005043"/>
    </source>
</evidence>
<gene>
    <name evidence="4" type="ORF">Vretifemale_10841</name>
    <name evidence="5" type="ORF">Vretimale_1444</name>
</gene>
<evidence type="ECO:0000313" key="7">
    <source>
        <dbReference type="Proteomes" id="UP000747110"/>
    </source>
</evidence>
<reference evidence="5" key="1">
    <citation type="journal article" date="2021" name="Proc. Natl. Acad. Sci. U.S.A.">
        <title>Three genomes in the algal genus Volvox reveal the fate of a haploid sex-determining region after a transition to homothallism.</title>
        <authorList>
            <person name="Yamamoto K."/>
            <person name="Hamaji T."/>
            <person name="Kawai-Toyooka H."/>
            <person name="Matsuzaki R."/>
            <person name="Takahashi F."/>
            <person name="Nishimura Y."/>
            <person name="Kawachi M."/>
            <person name="Noguchi H."/>
            <person name="Minakuchi Y."/>
            <person name="Umen J.G."/>
            <person name="Toyoda A."/>
            <person name="Nozaki H."/>
        </authorList>
    </citation>
    <scope>NUCLEOTIDE SEQUENCE</scope>
    <source>
        <strain evidence="5">NIES-3785</strain>
        <strain evidence="4">NIES-3786</strain>
    </source>
</reference>
<evidence type="ECO:0008006" key="8">
    <source>
        <dbReference type="Google" id="ProtNLM"/>
    </source>
</evidence>
<dbReference type="EMBL" id="BNCQ01000002">
    <property type="protein sequence ID" value="GIL95415.1"/>
    <property type="molecule type" value="Genomic_DNA"/>
</dbReference>
<evidence type="ECO:0000256" key="2">
    <source>
        <dbReference type="ARBA" id="ARBA00008837"/>
    </source>
</evidence>
<protein>
    <recommendedName>
        <fullName evidence="8">Elongator complex protein 6</fullName>
    </recommendedName>
</protein>
<comment type="caution">
    <text evidence="5">The sequence shown here is derived from an EMBL/GenBank/DDBJ whole genome shotgun (WGS) entry which is preliminary data.</text>
</comment>
<feature type="compositionally biased region" description="Low complexity" evidence="3">
    <location>
        <begin position="158"/>
        <end position="169"/>
    </location>
</feature>
<comment type="similarity">
    <text evidence="2">Belongs to the ELP6 family.</text>
</comment>
<evidence type="ECO:0000313" key="4">
    <source>
        <dbReference type="EMBL" id="GIL81863.1"/>
    </source>
</evidence>
<dbReference type="PANTHER" id="PTHR16184:SF6">
    <property type="entry name" value="ELONGATOR COMPLEX PROTEIN 6"/>
    <property type="match status" value="1"/>
</dbReference>
<dbReference type="GO" id="GO:0033588">
    <property type="term" value="C:elongator holoenzyme complex"/>
    <property type="evidence" value="ECO:0007669"/>
    <property type="project" value="InterPro"/>
</dbReference>
<sequence>MDPFLVTRYDRNGASNYFGSFEAGLALVRSSLGLSYAFVLQHYLRSLLQNGSLVVLVTVEQSLERYQYALKKAGFNLQPFQQSGHLVVLEPPLAPLGEPVTSSQRAEFIAGDTTDSIGEAARRSGAGAGAGAGAASGSGRAAALSESDAVPAGDPTYSSSNRNSGRTTRAGAGCCSTLQQLYGAVCRAVEHPPPAATGVAVIFDSLTALASLREDGQDWTAFLHYCCSVAAAPSAQHGLQQQALYRVIVGVYDDVPDDGHWLASLEHRANVVISVENIPGRIADVDGMVTITQRFVANGADSSVKNRQGSWDAVSLAPWRKSLYFKASELAVKWMDCVTARELL</sequence>
<dbReference type="GO" id="GO:0002098">
    <property type="term" value="P:tRNA wobble uridine modification"/>
    <property type="evidence" value="ECO:0007669"/>
    <property type="project" value="InterPro"/>
</dbReference>
<evidence type="ECO:0000256" key="3">
    <source>
        <dbReference type="SAM" id="MobiDB-lite"/>
    </source>
</evidence>
<dbReference type="InterPro" id="IPR018627">
    <property type="entry name" value="ELP6"/>
</dbReference>
<dbReference type="EMBL" id="BNCP01000022">
    <property type="protein sequence ID" value="GIL81863.1"/>
    <property type="molecule type" value="Genomic_DNA"/>
</dbReference>
<comment type="pathway">
    <text evidence="1">tRNA modification; 5-methoxycarbonylmethyl-2-thiouridine-tRNA biosynthesis.</text>
</comment>
<dbReference type="UniPathway" id="UPA00988"/>
<organism evidence="5 6">
    <name type="scientific">Volvox reticuliferus</name>
    <dbReference type="NCBI Taxonomy" id="1737510"/>
    <lineage>
        <taxon>Eukaryota</taxon>
        <taxon>Viridiplantae</taxon>
        <taxon>Chlorophyta</taxon>
        <taxon>core chlorophytes</taxon>
        <taxon>Chlorophyceae</taxon>
        <taxon>CS clade</taxon>
        <taxon>Chlamydomonadales</taxon>
        <taxon>Volvocaceae</taxon>
        <taxon>Volvox</taxon>
    </lineage>
</organism>
<evidence type="ECO:0000313" key="6">
    <source>
        <dbReference type="Proteomes" id="UP000722791"/>
    </source>
</evidence>
<name>A0A8J4G213_9CHLO</name>
<keyword evidence="7" id="KW-1185">Reference proteome</keyword>
<proteinExistence type="inferred from homology"/>
<dbReference type="OrthoDB" id="536783at2759"/>
<accession>A0A8J4G213</accession>
<feature type="region of interest" description="Disordered" evidence="3">
    <location>
        <begin position="145"/>
        <end position="169"/>
    </location>
</feature>